<sequence>MACLSGMIRHLSGAIPALEMVFFRNFFGWLFMLPLVARAGFSILKTKRIKLHGVRALLGTAAMSCWFIGVTLIPLSEATALGFTVPLFTTLGAALILGETVRIHRWVALMIGFLGALVIIRPGIEQIEIGTLIVLASAVFISSAVLMVKHLSSSEHPMTIVFYMGLFMSPLSLIGAVGVWVWPEPEHYIWLVGMGVFASSGQIGMAKAMKLVDASVSMPFNFSHMIFASFIGFFFFNEALDVWAWVGAVIIFTSTLYIVRREAKLAKQKSRQVLPEV</sequence>
<dbReference type="SUPFAM" id="SSF103481">
    <property type="entry name" value="Multidrug resistance efflux transporter EmrE"/>
    <property type="match status" value="2"/>
</dbReference>
<dbReference type="PANTHER" id="PTHR22911:SF6">
    <property type="entry name" value="SOLUTE CARRIER FAMILY 35 MEMBER G1"/>
    <property type="match status" value="1"/>
</dbReference>
<organism evidence="8 9">
    <name type="scientific">Terasakiella brassicae</name>
    <dbReference type="NCBI Taxonomy" id="1634917"/>
    <lineage>
        <taxon>Bacteria</taxon>
        <taxon>Pseudomonadati</taxon>
        <taxon>Pseudomonadota</taxon>
        <taxon>Alphaproteobacteria</taxon>
        <taxon>Rhodospirillales</taxon>
        <taxon>Terasakiellaceae</taxon>
        <taxon>Terasakiella</taxon>
    </lineage>
</organism>
<dbReference type="EMBL" id="BMHV01000010">
    <property type="protein sequence ID" value="GGF63869.1"/>
    <property type="molecule type" value="Genomic_DNA"/>
</dbReference>
<dbReference type="AlphaFoldDB" id="A0A917C0A7"/>
<evidence type="ECO:0000313" key="8">
    <source>
        <dbReference type="EMBL" id="GGF63869.1"/>
    </source>
</evidence>
<protein>
    <submittedName>
        <fullName evidence="8">Membrane protein</fullName>
    </submittedName>
</protein>
<evidence type="ECO:0000259" key="7">
    <source>
        <dbReference type="Pfam" id="PF00892"/>
    </source>
</evidence>
<keyword evidence="3 6" id="KW-0812">Transmembrane</keyword>
<name>A0A917C0A7_9PROT</name>
<evidence type="ECO:0000256" key="3">
    <source>
        <dbReference type="ARBA" id="ARBA00022692"/>
    </source>
</evidence>
<feature type="transmembrane region" description="Helical" evidence="6">
    <location>
        <begin position="218"/>
        <end position="236"/>
    </location>
</feature>
<feature type="transmembrane region" description="Helical" evidence="6">
    <location>
        <begin position="160"/>
        <end position="182"/>
    </location>
</feature>
<feature type="domain" description="EamA" evidence="7">
    <location>
        <begin position="7"/>
        <end position="120"/>
    </location>
</feature>
<dbReference type="InterPro" id="IPR000620">
    <property type="entry name" value="EamA_dom"/>
</dbReference>
<feature type="transmembrane region" description="Helical" evidence="6">
    <location>
        <begin position="26"/>
        <end position="44"/>
    </location>
</feature>
<feature type="transmembrane region" description="Helical" evidence="6">
    <location>
        <begin position="130"/>
        <end position="148"/>
    </location>
</feature>
<comment type="subcellular location">
    <subcellularLocation>
        <location evidence="1">Membrane</location>
        <topology evidence="1">Multi-pass membrane protein</topology>
    </subcellularLocation>
</comment>
<dbReference type="PANTHER" id="PTHR22911">
    <property type="entry name" value="ACYL-MALONYL CONDENSING ENZYME-RELATED"/>
    <property type="match status" value="1"/>
</dbReference>
<reference evidence="8" key="2">
    <citation type="submission" date="2020-09" db="EMBL/GenBank/DDBJ databases">
        <authorList>
            <person name="Sun Q."/>
            <person name="Zhou Y."/>
        </authorList>
    </citation>
    <scope>NUCLEOTIDE SEQUENCE</scope>
    <source>
        <strain evidence="8">CGMCC 1.15254</strain>
    </source>
</reference>
<reference evidence="8" key="1">
    <citation type="journal article" date="2014" name="Int. J. Syst. Evol. Microbiol.">
        <title>Complete genome sequence of Corynebacterium casei LMG S-19264T (=DSM 44701T), isolated from a smear-ripened cheese.</title>
        <authorList>
            <consortium name="US DOE Joint Genome Institute (JGI-PGF)"/>
            <person name="Walter F."/>
            <person name="Albersmeier A."/>
            <person name="Kalinowski J."/>
            <person name="Ruckert C."/>
        </authorList>
    </citation>
    <scope>NUCLEOTIDE SEQUENCE</scope>
    <source>
        <strain evidence="8">CGMCC 1.15254</strain>
    </source>
</reference>
<evidence type="ECO:0000256" key="5">
    <source>
        <dbReference type="ARBA" id="ARBA00023136"/>
    </source>
</evidence>
<comment type="caution">
    <text evidence="8">The sequence shown here is derived from an EMBL/GenBank/DDBJ whole genome shotgun (WGS) entry which is preliminary data.</text>
</comment>
<dbReference type="GO" id="GO:0016020">
    <property type="term" value="C:membrane"/>
    <property type="evidence" value="ECO:0007669"/>
    <property type="project" value="UniProtKB-SubCell"/>
</dbReference>
<feature type="transmembrane region" description="Helical" evidence="6">
    <location>
        <begin position="188"/>
        <end position="206"/>
    </location>
</feature>
<dbReference type="Pfam" id="PF00892">
    <property type="entry name" value="EamA"/>
    <property type="match status" value="2"/>
</dbReference>
<keyword evidence="5 6" id="KW-0472">Membrane</keyword>
<evidence type="ECO:0000256" key="4">
    <source>
        <dbReference type="ARBA" id="ARBA00022989"/>
    </source>
</evidence>
<comment type="similarity">
    <text evidence="2">Belongs to the drug/metabolite transporter (DMT) superfamily. 10 TMS drug/metabolite exporter (DME) (TC 2.A.7.3) family.</text>
</comment>
<feature type="domain" description="EamA" evidence="7">
    <location>
        <begin position="129"/>
        <end position="259"/>
    </location>
</feature>
<feature type="transmembrane region" description="Helical" evidence="6">
    <location>
        <begin position="56"/>
        <end position="75"/>
    </location>
</feature>
<gene>
    <name evidence="8" type="ORF">GCM10011332_17350</name>
</gene>
<evidence type="ECO:0000256" key="2">
    <source>
        <dbReference type="ARBA" id="ARBA00009853"/>
    </source>
</evidence>
<dbReference type="Proteomes" id="UP000632498">
    <property type="component" value="Unassembled WGS sequence"/>
</dbReference>
<evidence type="ECO:0000256" key="6">
    <source>
        <dbReference type="SAM" id="Phobius"/>
    </source>
</evidence>
<keyword evidence="4 6" id="KW-1133">Transmembrane helix</keyword>
<feature type="transmembrane region" description="Helical" evidence="6">
    <location>
        <begin position="106"/>
        <end position="124"/>
    </location>
</feature>
<keyword evidence="9" id="KW-1185">Reference proteome</keyword>
<feature type="transmembrane region" description="Helical" evidence="6">
    <location>
        <begin position="242"/>
        <end position="259"/>
    </location>
</feature>
<proteinExistence type="inferred from homology"/>
<feature type="transmembrane region" description="Helical" evidence="6">
    <location>
        <begin position="81"/>
        <end position="99"/>
    </location>
</feature>
<evidence type="ECO:0000313" key="9">
    <source>
        <dbReference type="Proteomes" id="UP000632498"/>
    </source>
</evidence>
<evidence type="ECO:0000256" key="1">
    <source>
        <dbReference type="ARBA" id="ARBA00004141"/>
    </source>
</evidence>
<dbReference type="InterPro" id="IPR037185">
    <property type="entry name" value="EmrE-like"/>
</dbReference>
<accession>A0A917C0A7</accession>